<keyword evidence="3" id="KW-1185">Reference proteome</keyword>
<reference evidence="2" key="1">
    <citation type="submission" date="2020-07" db="EMBL/GenBank/DDBJ databases">
        <title>Koleobacter methoxysyntrophicus gen. nov., sp. nov., a novel anaerobic bacterium isolated from deep subsurface oil field and proposal of Koleobacterales ord. nov. in the phylum Firmicutes.</title>
        <authorList>
            <person name="Sakamoto S."/>
            <person name="Tamaki H."/>
        </authorList>
    </citation>
    <scope>NUCLEOTIDE SEQUENCE</scope>
    <source>
        <strain evidence="2">NRmbB1</strain>
    </source>
</reference>
<evidence type="ECO:0000256" key="1">
    <source>
        <dbReference type="SAM" id="MobiDB-lite"/>
    </source>
</evidence>
<feature type="region of interest" description="Disordered" evidence="1">
    <location>
        <begin position="293"/>
        <end position="316"/>
    </location>
</feature>
<proteinExistence type="predicted"/>
<dbReference type="KEGG" id="kme:H0A61_02912"/>
<dbReference type="RefSeq" id="WP_206707812.1">
    <property type="nucleotide sequence ID" value="NZ_CP059066.1"/>
</dbReference>
<name>A0A8A0RR94_9FIRM</name>
<dbReference type="EMBL" id="CP059066">
    <property type="protein sequence ID" value="QSQ10504.1"/>
    <property type="molecule type" value="Genomic_DNA"/>
</dbReference>
<dbReference type="AlphaFoldDB" id="A0A8A0RR94"/>
<accession>A0A8A0RR94</accession>
<feature type="compositionally biased region" description="Basic and acidic residues" evidence="1">
    <location>
        <begin position="296"/>
        <end position="316"/>
    </location>
</feature>
<organism evidence="2 3">
    <name type="scientific">Koleobacter methoxysyntrophicus</name>
    <dbReference type="NCBI Taxonomy" id="2751313"/>
    <lineage>
        <taxon>Bacteria</taxon>
        <taxon>Bacillati</taxon>
        <taxon>Bacillota</taxon>
        <taxon>Clostridia</taxon>
        <taxon>Koleobacterales</taxon>
        <taxon>Koleobacteraceae</taxon>
        <taxon>Koleobacter</taxon>
    </lineage>
</organism>
<gene>
    <name evidence="2" type="ORF">H0A61_02912</name>
</gene>
<evidence type="ECO:0000313" key="2">
    <source>
        <dbReference type="EMBL" id="QSQ10504.1"/>
    </source>
</evidence>
<sequence>MKRIIGQLKLKDSLIHGALIPDFDQKSNVTEIRKIPVYCDEVGNYISVPAVSGNSIRGTGRRAFMSRTFESLELDPNTEIPLDVLYLFFAGGTTSNAKPVPPNRQVYKDLRSALPFLDLLGGTYRGHYFRSNLIVRFAVPLVRETAALYPELKIDSVEITASELIAVIKQNPVGYTKTALEGSKEGLSEEEKGQMIFYYEAIPAGTTLLHEFGLRDGVSALTESAFYAFIEAFLTRCTLGGNSARGHGKFEGKYYENRDTLTAEELAQKSGPYWEYLEKNRNRIKETILGIPEQLQAKEKESEKTKNKQESDTGDE</sequence>
<dbReference type="Proteomes" id="UP000662904">
    <property type="component" value="Chromosome"/>
</dbReference>
<evidence type="ECO:0000313" key="3">
    <source>
        <dbReference type="Proteomes" id="UP000662904"/>
    </source>
</evidence>
<protein>
    <submittedName>
        <fullName evidence="2">Uncharacterized protein</fullName>
    </submittedName>
</protein>